<dbReference type="RefSeq" id="WP_090962075.1">
    <property type="nucleotide sequence ID" value="NZ_FOOA01000005.1"/>
</dbReference>
<feature type="transmembrane region" description="Helical" evidence="1">
    <location>
        <begin position="230"/>
        <end position="261"/>
    </location>
</feature>
<evidence type="ECO:0000256" key="1">
    <source>
        <dbReference type="SAM" id="Phobius"/>
    </source>
</evidence>
<keyword evidence="1" id="KW-0472">Membrane</keyword>
<dbReference type="PANTHER" id="PTHR23028:SF53">
    <property type="entry name" value="ACYL_TRANSF_3 DOMAIN-CONTAINING PROTEIN"/>
    <property type="match status" value="1"/>
</dbReference>
<accession>A0A7W6BRG7</accession>
<keyword evidence="1" id="KW-0812">Transmembrane</keyword>
<dbReference type="AlphaFoldDB" id="A0A7W6BRG7"/>
<feature type="transmembrane region" description="Helical" evidence="1">
    <location>
        <begin position="140"/>
        <end position="159"/>
    </location>
</feature>
<dbReference type="Pfam" id="PF01757">
    <property type="entry name" value="Acyl_transf_3"/>
    <property type="match status" value="1"/>
</dbReference>
<dbReference type="InterPro" id="IPR050879">
    <property type="entry name" value="Acyltransferase_3"/>
</dbReference>
<keyword evidence="4" id="KW-1185">Reference proteome</keyword>
<feature type="domain" description="Acyltransferase 3" evidence="2">
    <location>
        <begin position="6"/>
        <end position="330"/>
    </location>
</feature>
<evidence type="ECO:0000259" key="2">
    <source>
        <dbReference type="Pfam" id="PF01757"/>
    </source>
</evidence>
<keyword evidence="1" id="KW-1133">Transmembrane helix</keyword>
<sequence>MHYRIFDCWRFSAAILVMTYHFMFFAPGTHAAIATDALHHLLPLLDAFFMISGFVIAARYAPRMNTMGDYRRFLRRRLARLYPLHFLTLLFFGSIGAAGALGLVTLHDLPRWNMADLPLHVLAVHAWGTTDRLTFNYPSWSVSAEFFCYLLFPAVVLVWRRAGIAGLAFLLFGWIAVLEVWSYAGVFPSGHWTNADTFGAYRAFADFTAGALAAALVARRALAVTSHMPGLLALAAALLTMAIPAFVHLTLALLFLAILLIGLSEGARPRSTERLEPAMPLLRLSFGIYILHAACEIVLLSFLWKRILEPQEIMSFYAFLPVPMLATIALAFLSARFVEGPLGRRLAGERGAKPRPPTLASA</sequence>
<organism evidence="3 4">
    <name type="scientific">Aureimonas phyllosphaerae</name>
    <dbReference type="NCBI Taxonomy" id="1166078"/>
    <lineage>
        <taxon>Bacteria</taxon>
        <taxon>Pseudomonadati</taxon>
        <taxon>Pseudomonadota</taxon>
        <taxon>Alphaproteobacteria</taxon>
        <taxon>Hyphomicrobiales</taxon>
        <taxon>Aurantimonadaceae</taxon>
        <taxon>Aureimonas</taxon>
    </lineage>
</organism>
<dbReference type="GO" id="GO:0009103">
    <property type="term" value="P:lipopolysaccharide biosynthetic process"/>
    <property type="evidence" value="ECO:0007669"/>
    <property type="project" value="TreeGrafter"/>
</dbReference>
<dbReference type="Proteomes" id="UP000531216">
    <property type="component" value="Unassembled WGS sequence"/>
</dbReference>
<comment type="caution">
    <text evidence="3">The sequence shown here is derived from an EMBL/GenBank/DDBJ whole genome shotgun (WGS) entry which is preliminary data.</text>
</comment>
<name>A0A7W6BRG7_9HYPH</name>
<protein>
    <submittedName>
        <fullName evidence="3">Peptidoglycan/LPS O-acetylase OafA/YrhL</fullName>
    </submittedName>
</protein>
<feature type="transmembrane region" description="Helical" evidence="1">
    <location>
        <begin position="281"/>
        <end position="304"/>
    </location>
</feature>
<proteinExistence type="predicted"/>
<dbReference type="PANTHER" id="PTHR23028">
    <property type="entry name" value="ACETYLTRANSFERASE"/>
    <property type="match status" value="1"/>
</dbReference>
<gene>
    <name evidence="3" type="ORF">GGR05_002865</name>
</gene>
<feature type="transmembrane region" description="Helical" evidence="1">
    <location>
        <begin position="198"/>
        <end position="218"/>
    </location>
</feature>
<dbReference type="EMBL" id="JACIDO010000005">
    <property type="protein sequence ID" value="MBB3936711.1"/>
    <property type="molecule type" value="Genomic_DNA"/>
</dbReference>
<feature type="transmembrane region" description="Helical" evidence="1">
    <location>
        <begin position="41"/>
        <end position="61"/>
    </location>
</feature>
<evidence type="ECO:0000313" key="4">
    <source>
        <dbReference type="Proteomes" id="UP000531216"/>
    </source>
</evidence>
<dbReference type="GO" id="GO:0016020">
    <property type="term" value="C:membrane"/>
    <property type="evidence" value="ECO:0007669"/>
    <property type="project" value="TreeGrafter"/>
</dbReference>
<feature type="transmembrane region" description="Helical" evidence="1">
    <location>
        <begin position="166"/>
        <end position="186"/>
    </location>
</feature>
<dbReference type="GO" id="GO:0016747">
    <property type="term" value="F:acyltransferase activity, transferring groups other than amino-acyl groups"/>
    <property type="evidence" value="ECO:0007669"/>
    <property type="project" value="InterPro"/>
</dbReference>
<feature type="transmembrane region" description="Helical" evidence="1">
    <location>
        <begin position="82"/>
        <end position="104"/>
    </location>
</feature>
<evidence type="ECO:0000313" key="3">
    <source>
        <dbReference type="EMBL" id="MBB3936711.1"/>
    </source>
</evidence>
<feature type="transmembrane region" description="Helical" evidence="1">
    <location>
        <begin position="316"/>
        <end position="338"/>
    </location>
</feature>
<dbReference type="OrthoDB" id="9796461at2"/>
<dbReference type="InterPro" id="IPR002656">
    <property type="entry name" value="Acyl_transf_3_dom"/>
</dbReference>
<reference evidence="3 4" key="1">
    <citation type="submission" date="2020-08" db="EMBL/GenBank/DDBJ databases">
        <title>Genomic Encyclopedia of Type Strains, Phase IV (KMG-IV): sequencing the most valuable type-strain genomes for metagenomic binning, comparative biology and taxonomic classification.</title>
        <authorList>
            <person name="Goeker M."/>
        </authorList>
    </citation>
    <scope>NUCLEOTIDE SEQUENCE [LARGE SCALE GENOMIC DNA]</scope>
    <source>
        <strain evidence="3 4">DSM 25024</strain>
    </source>
</reference>